<dbReference type="PANTHER" id="PTHR34523:SF1">
    <property type="entry name" value="COILED-COIL DOMAIN-CONTAINING PROTEIN 138"/>
    <property type="match status" value="1"/>
</dbReference>
<protein>
    <submittedName>
        <fullName evidence="4">Coiled-coil domain-containing protein 138-like</fullName>
    </submittedName>
</protein>
<feature type="domain" description="Coiled-coil" evidence="2">
    <location>
        <begin position="40"/>
        <end position="91"/>
    </location>
</feature>
<reference evidence="3" key="1">
    <citation type="submission" date="2024-06" db="UniProtKB">
        <authorList>
            <consortium name="RefSeq"/>
        </authorList>
    </citation>
    <scope>NUCLEOTIDE SEQUENCE [LARGE SCALE GENOMIC DNA]</scope>
    <source>
        <strain evidence="3">J_2021</strain>
    </source>
</reference>
<evidence type="ECO:0000313" key="4">
    <source>
        <dbReference type="RefSeq" id="XP_041440130.1"/>
    </source>
</evidence>
<dbReference type="CTD" id="108709691"/>
<feature type="region of interest" description="Disordered" evidence="1">
    <location>
        <begin position="1"/>
        <end position="21"/>
    </location>
</feature>
<evidence type="ECO:0000313" key="3">
    <source>
        <dbReference type="Proteomes" id="UP000186698"/>
    </source>
</evidence>
<gene>
    <name evidence="4" type="primary">LOC108709691</name>
</gene>
<accession>A0A8J1MGB8</accession>
<name>A0A8J1MGB8_XENLA</name>
<dbReference type="GeneID" id="108709691"/>
<sequence length="91" mass="10276">MDWISDVEISNPKSEENRSRGKSLCINQLPANYAQEKCAKSTMASTLRRLGEETFKGVTHKPTEEATDNKIKHASFYKSSNLPLRFLSTLV</sequence>
<reference evidence="4" key="2">
    <citation type="submission" date="2025-08" db="UniProtKB">
        <authorList>
            <consortium name="RefSeq"/>
        </authorList>
    </citation>
    <scope>IDENTIFICATION</scope>
    <source>
        <strain evidence="4">J_2021</strain>
        <tissue evidence="4">Erythrocytes</tissue>
    </source>
</reference>
<evidence type="ECO:0000256" key="1">
    <source>
        <dbReference type="SAM" id="MobiDB-lite"/>
    </source>
</evidence>
<dbReference type="PANTHER" id="PTHR34523">
    <property type="entry name" value="COILED-COIL DOMAIN-CONTAINING PROTEIN 138"/>
    <property type="match status" value="1"/>
</dbReference>
<dbReference type="RefSeq" id="XP_041440130.1">
    <property type="nucleotide sequence ID" value="XM_041584196.1"/>
</dbReference>
<evidence type="ECO:0000259" key="2">
    <source>
        <dbReference type="Pfam" id="PF21035"/>
    </source>
</evidence>
<dbReference type="AlphaFoldDB" id="A0A8J1MGB8"/>
<proteinExistence type="predicted"/>
<dbReference type="InterPro" id="IPR048750">
    <property type="entry name" value="CCDC138_C"/>
</dbReference>
<dbReference type="OrthoDB" id="2161164at2759"/>
<dbReference type="Pfam" id="PF21035">
    <property type="entry name" value="CCDC138_C"/>
    <property type="match status" value="1"/>
</dbReference>
<dbReference type="KEGG" id="xla:108709691"/>
<keyword evidence="3" id="KW-1185">Reference proteome</keyword>
<organism evidence="3 4">
    <name type="scientific">Xenopus laevis</name>
    <name type="common">African clawed frog</name>
    <dbReference type="NCBI Taxonomy" id="8355"/>
    <lineage>
        <taxon>Eukaryota</taxon>
        <taxon>Metazoa</taxon>
        <taxon>Chordata</taxon>
        <taxon>Craniata</taxon>
        <taxon>Vertebrata</taxon>
        <taxon>Euteleostomi</taxon>
        <taxon>Amphibia</taxon>
        <taxon>Batrachia</taxon>
        <taxon>Anura</taxon>
        <taxon>Pipoidea</taxon>
        <taxon>Pipidae</taxon>
        <taxon>Xenopodinae</taxon>
        <taxon>Xenopus</taxon>
        <taxon>Xenopus</taxon>
    </lineage>
</organism>
<dbReference type="InterPro" id="IPR038798">
    <property type="entry name" value="CCDC138"/>
</dbReference>
<dbReference type="Proteomes" id="UP000186698">
    <property type="component" value="Chromosome 2S"/>
</dbReference>